<evidence type="ECO:0000313" key="4">
    <source>
        <dbReference type="EMBL" id="KCZ97011.1"/>
    </source>
</evidence>
<comment type="caution">
    <text evidence="4">The sequence shown here is derived from an EMBL/GenBank/DDBJ whole genome shotgun (WGS) entry which is preliminary data.</text>
</comment>
<keyword evidence="5" id="KW-1185">Reference proteome</keyword>
<dbReference type="PATRIC" id="fig|1280954.3.peg.3427"/>
<reference evidence="4 5" key="1">
    <citation type="journal article" date="2014" name="Antonie Van Leeuwenhoek">
        <title>Hyphomonas beringensis sp. nov. and Hyphomonas chukchiensis sp. nov., isolated from surface seawater of the Bering Sea and Chukchi Sea.</title>
        <authorList>
            <person name="Li C."/>
            <person name="Lai Q."/>
            <person name="Li G."/>
            <person name="Dong C."/>
            <person name="Wang J."/>
            <person name="Liao Y."/>
            <person name="Shao Z."/>
        </authorList>
    </citation>
    <scope>NUCLEOTIDE SEQUENCE [LARGE SCALE GENOMIC DNA]</scope>
    <source>
        <strain evidence="4 5">PS728</strain>
    </source>
</reference>
<dbReference type="SUPFAM" id="SSF69304">
    <property type="entry name" value="Tricorn protease N-terminal domain"/>
    <property type="match status" value="1"/>
</dbReference>
<evidence type="ECO:0000256" key="2">
    <source>
        <dbReference type="SAM" id="MobiDB-lite"/>
    </source>
</evidence>
<dbReference type="InterPro" id="IPR011059">
    <property type="entry name" value="Metal-dep_hydrolase_composite"/>
</dbReference>
<accession>A0A062VA27</accession>
<protein>
    <submittedName>
        <fullName evidence="4">Amidohydrolase family protein</fullName>
    </submittedName>
</protein>
<comment type="similarity">
    <text evidence="1">Belongs to the TolB family.</text>
</comment>
<proteinExistence type="inferred from homology"/>
<dbReference type="Gene3D" id="2.30.40.10">
    <property type="entry name" value="Urease, subunit C, domain 1"/>
    <property type="match status" value="2"/>
</dbReference>
<dbReference type="InterPro" id="IPR011042">
    <property type="entry name" value="6-blade_b-propeller_TolB-like"/>
</dbReference>
<dbReference type="GO" id="GO:0016810">
    <property type="term" value="F:hydrolase activity, acting on carbon-nitrogen (but not peptide) bonds"/>
    <property type="evidence" value="ECO:0007669"/>
    <property type="project" value="InterPro"/>
</dbReference>
<dbReference type="SUPFAM" id="SSF82171">
    <property type="entry name" value="DPP6 N-terminal domain-like"/>
    <property type="match status" value="1"/>
</dbReference>
<dbReference type="Pfam" id="PF07676">
    <property type="entry name" value="PD40"/>
    <property type="match status" value="2"/>
</dbReference>
<dbReference type="InterPro" id="IPR032466">
    <property type="entry name" value="Metal_Hydrolase"/>
</dbReference>
<gene>
    <name evidence="4" type="ORF">HPO_16975</name>
</gene>
<keyword evidence="4" id="KW-0378">Hydrolase</keyword>
<dbReference type="STRING" id="1280954.HPO_16975"/>
<dbReference type="eggNOG" id="COG0823">
    <property type="taxonomic scope" value="Bacteria"/>
</dbReference>
<dbReference type="PANTHER" id="PTHR36842">
    <property type="entry name" value="PROTEIN TOLB HOMOLOG"/>
    <property type="match status" value="1"/>
</dbReference>
<dbReference type="SUPFAM" id="SSF51338">
    <property type="entry name" value="Composite domain of metallo-dependent hydrolases"/>
    <property type="match status" value="1"/>
</dbReference>
<dbReference type="PANTHER" id="PTHR36842:SF1">
    <property type="entry name" value="PROTEIN TOLB"/>
    <property type="match status" value="1"/>
</dbReference>
<dbReference type="eggNOG" id="COG1228">
    <property type="taxonomic scope" value="Bacteria"/>
</dbReference>
<name>A0A062VA27_9PROT</name>
<feature type="domain" description="Amidohydrolase-related" evidence="3">
    <location>
        <begin position="999"/>
        <end position="1063"/>
    </location>
</feature>
<dbReference type="InterPro" id="IPR006680">
    <property type="entry name" value="Amidohydro-rel"/>
</dbReference>
<dbReference type="AlphaFoldDB" id="A0A062VA27"/>
<organism evidence="4 5">
    <name type="scientific">Hyphomonas polymorpha PS728</name>
    <dbReference type="NCBI Taxonomy" id="1280954"/>
    <lineage>
        <taxon>Bacteria</taxon>
        <taxon>Pseudomonadati</taxon>
        <taxon>Pseudomonadota</taxon>
        <taxon>Alphaproteobacteria</taxon>
        <taxon>Hyphomonadales</taxon>
        <taxon>Hyphomonadaceae</taxon>
        <taxon>Hyphomonas</taxon>
    </lineage>
</organism>
<dbReference type="InterPro" id="IPR011659">
    <property type="entry name" value="WD40"/>
</dbReference>
<feature type="region of interest" description="Disordered" evidence="2">
    <location>
        <begin position="14"/>
        <end position="45"/>
    </location>
</feature>
<evidence type="ECO:0000259" key="3">
    <source>
        <dbReference type="Pfam" id="PF01979"/>
    </source>
</evidence>
<evidence type="ECO:0000256" key="1">
    <source>
        <dbReference type="ARBA" id="ARBA00009820"/>
    </source>
</evidence>
<dbReference type="SUPFAM" id="SSF51556">
    <property type="entry name" value="Metallo-dependent hydrolases"/>
    <property type="match status" value="1"/>
</dbReference>
<dbReference type="Proteomes" id="UP000027100">
    <property type="component" value="Unassembled WGS sequence"/>
</dbReference>
<sequence>MTAALILGLSSCAGTPAQEAETPPQEARSYTAGVTGKQDMPLARPGQTLPMRAARQISFETHEGSQLSLDVSPRGETLVFDMLGDIYTLPIGGGKATRLTSGMAMDSQPVWSPDGQTILFVSDRSGAENLWLMDAQGGNLRQISLYDDNPVFVSPEWAPDGQSLIVTRFWADRNAYELWRFRPVEGDMGEVLRSTRAGDGSEGAVSSLGARFTPDGRAIYLSSLSKGDPAFNALAAWGIVKLDLDTGQETVVLPAGKAGESTLPRFRPAISPDGKYLVFGDRREGVSQLKMIHLETGAGQVLAETDPDAILAALTNDAIARYDFSADGHSIFLNRQGRIDRIPLDGGKAEIIPFTADIDQALGPLGRHPAQIETGEVRARLIQSPALSPDGRSLAFTALGRLYVQTLDGGAPRAVRAEGETGFHPAWSGDGAALAFVSWTKDAGGAVWIAPADGSGARRISSEAGFYTHPVFTPDGTALIAVRSPAEARRRTYMEYGQWRDGELVLMPLDGAPVRVLATGRMGGTPHFSAGAGEVLINTGAGVEAILLEDGARRGVTQAVGPGWYFSEGPAPADDLRVSPDGAWALAQIGQQLHLYKLDDAGGTFDLSRPAGPHVQLTDIGADYFGWSADGQEIYWALGATLRRIALADVTFELGRAEAAAGRLDISVTAARDEPRGRVLLKGGHVVTMADRAAPEAMLENADILIEDGRIVQIAPAGDIRAAAGDSIVDVAGAYIIPGLIDAHYHVADIRRDVLDFDVWGLKTNLAFGITTVFDPSSLSIDMLTYQDLVETGNVLGPRLYTTGPAIFDFNDFRSKEEVLSVLRRYRDYYRLSNLKQYRTGNRRVRQWVAEAANELGLSATTEGALSYRFGLTGILDGFSGVEHGIPPIDQYKDFVGLYARSGTSSTLTLMITHGGLPADRVFMQRNDALNDPKYADFVPEWFREMRFANAAPAPFCDYTYEMVGASALKVHRAGGVVGLGAHGDIPGLGTQWEMQAYVESGWTPGETLWAATMGSAQTIAREAALGSLEPGKFADLVILNTNPLADIKNTLDIRYVMKNGRLYLPGTLAEAEATAKH</sequence>
<dbReference type="EMBL" id="ARYM01000027">
    <property type="protein sequence ID" value="KCZ97011.1"/>
    <property type="molecule type" value="Genomic_DNA"/>
</dbReference>
<dbReference type="Pfam" id="PF01979">
    <property type="entry name" value="Amidohydro_1"/>
    <property type="match status" value="1"/>
</dbReference>
<evidence type="ECO:0000313" key="5">
    <source>
        <dbReference type="Proteomes" id="UP000027100"/>
    </source>
</evidence>
<dbReference type="Gene3D" id="2.120.10.30">
    <property type="entry name" value="TolB, C-terminal domain"/>
    <property type="match status" value="2"/>
</dbReference>
<dbReference type="Pfam" id="PF26549">
    <property type="entry name" value="Tricorn_N"/>
    <property type="match status" value="1"/>
</dbReference>